<dbReference type="PANTHER" id="PTHR20961:SF38">
    <property type="entry name" value="PROTEIN O-LINKED-MANNOSE BETA-1,4-N-ACETYLGLUCOSAMINYLTRANSFERASE 2"/>
    <property type="match status" value="1"/>
</dbReference>
<dbReference type="GO" id="GO:0035269">
    <property type="term" value="P:protein O-linked glycosylation via mannose"/>
    <property type="evidence" value="ECO:0007669"/>
    <property type="project" value="TreeGrafter"/>
</dbReference>
<dbReference type="GO" id="GO:0097363">
    <property type="term" value="F:protein O-acetylglucosaminyltransferase activity"/>
    <property type="evidence" value="ECO:0007669"/>
    <property type="project" value="TreeGrafter"/>
</dbReference>
<protein>
    <recommendedName>
        <fullName evidence="8">Glycosyltransferase 61 catalytic domain-containing protein</fullName>
    </recommendedName>
</protein>
<evidence type="ECO:0000313" key="10">
    <source>
        <dbReference type="Proteomes" id="UP001362999"/>
    </source>
</evidence>
<proteinExistence type="predicted"/>
<keyword evidence="3" id="KW-0808">Transferase</keyword>
<comment type="subcellular location">
    <subcellularLocation>
        <location evidence="1">Membrane</location>
        <topology evidence="1">Single-pass membrane protein</topology>
    </subcellularLocation>
</comment>
<evidence type="ECO:0000256" key="7">
    <source>
        <dbReference type="ARBA" id="ARBA00023180"/>
    </source>
</evidence>
<dbReference type="Proteomes" id="UP001362999">
    <property type="component" value="Unassembled WGS sequence"/>
</dbReference>
<gene>
    <name evidence="9" type="ORF">R3P38DRAFT_1058321</name>
</gene>
<organism evidence="9 10">
    <name type="scientific">Favolaschia claudopus</name>
    <dbReference type="NCBI Taxonomy" id="2862362"/>
    <lineage>
        <taxon>Eukaryota</taxon>
        <taxon>Fungi</taxon>
        <taxon>Dikarya</taxon>
        <taxon>Basidiomycota</taxon>
        <taxon>Agaricomycotina</taxon>
        <taxon>Agaricomycetes</taxon>
        <taxon>Agaricomycetidae</taxon>
        <taxon>Agaricales</taxon>
        <taxon>Marasmiineae</taxon>
        <taxon>Mycenaceae</taxon>
        <taxon>Favolaschia</taxon>
    </lineage>
</organism>
<evidence type="ECO:0000256" key="3">
    <source>
        <dbReference type="ARBA" id="ARBA00022679"/>
    </source>
</evidence>
<evidence type="ECO:0000256" key="1">
    <source>
        <dbReference type="ARBA" id="ARBA00004167"/>
    </source>
</evidence>
<dbReference type="InterPro" id="IPR049625">
    <property type="entry name" value="Glyco_transf_61_cat"/>
</dbReference>
<keyword evidence="4" id="KW-0812">Transmembrane</keyword>
<keyword evidence="6" id="KW-0472">Membrane</keyword>
<keyword evidence="10" id="KW-1185">Reference proteome</keyword>
<evidence type="ECO:0000259" key="8">
    <source>
        <dbReference type="Pfam" id="PF04577"/>
    </source>
</evidence>
<dbReference type="AlphaFoldDB" id="A0AAW0BFF4"/>
<dbReference type="Pfam" id="PF04577">
    <property type="entry name" value="Glyco_transf_61"/>
    <property type="match status" value="1"/>
</dbReference>
<dbReference type="GO" id="GO:0016020">
    <property type="term" value="C:membrane"/>
    <property type="evidence" value="ECO:0007669"/>
    <property type="project" value="UniProtKB-SubCell"/>
</dbReference>
<keyword evidence="5" id="KW-1133">Transmembrane helix</keyword>
<evidence type="ECO:0000256" key="4">
    <source>
        <dbReference type="ARBA" id="ARBA00022692"/>
    </source>
</evidence>
<reference evidence="9 10" key="1">
    <citation type="journal article" date="2024" name="J Genomics">
        <title>Draft genome sequencing and assembly of Favolaschia claudopus CIRM-BRFM 2984 isolated from oak limbs.</title>
        <authorList>
            <person name="Navarro D."/>
            <person name="Drula E."/>
            <person name="Chaduli D."/>
            <person name="Cazenave R."/>
            <person name="Ahrendt S."/>
            <person name="Wang J."/>
            <person name="Lipzen A."/>
            <person name="Daum C."/>
            <person name="Barry K."/>
            <person name="Grigoriev I.V."/>
            <person name="Favel A."/>
            <person name="Rosso M.N."/>
            <person name="Martin F."/>
        </authorList>
    </citation>
    <scope>NUCLEOTIDE SEQUENCE [LARGE SCALE GENOMIC DNA]</scope>
    <source>
        <strain evidence="9 10">CIRM-BRFM 2984</strain>
    </source>
</reference>
<dbReference type="GO" id="GO:0005783">
    <property type="term" value="C:endoplasmic reticulum"/>
    <property type="evidence" value="ECO:0007669"/>
    <property type="project" value="TreeGrafter"/>
</dbReference>
<evidence type="ECO:0000256" key="2">
    <source>
        <dbReference type="ARBA" id="ARBA00022676"/>
    </source>
</evidence>
<comment type="caution">
    <text evidence="9">The sequence shown here is derived from an EMBL/GenBank/DDBJ whole genome shotgun (WGS) entry which is preliminary data.</text>
</comment>
<dbReference type="InterPro" id="IPR007657">
    <property type="entry name" value="Glycosyltransferase_61"/>
</dbReference>
<feature type="domain" description="Glycosyltransferase 61 catalytic" evidence="8">
    <location>
        <begin position="408"/>
        <end position="490"/>
    </location>
</feature>
<sequence length="570" mass="63604">MLIYRRSVRRDATLIIIGAALTHLYSLLNRQQPTQILVNNVSIPPMEKQERPIPLATIQELSTPHGSAKAFQSRFMSTNSDSDVSTIAPTTLLTHAPGWTVLENLYMSNGTFFIVTDTPQDFPKIRLMISKPLILENTAKNIAAREPTADDMAFLTMEEANKRWGEVKPGRKNRISTVGGNTVLVNDPDQFLGHYYHFVGELFFGIQAIWYGTFSSSSNRFNSNSTPNPPATDALPPIHRVIFARASSIAWRDFPGFNYYFLRAAFPSTTVEVEDDWEDRAEITATGKRAWRFPLLLLTDRSASNRGHLCGTVTQRNAAEAVALMRSKTKQKSGGGKEREEGNADIDANADMAAWWNPVRDRLFEFADAGHDDVKGLPKPRVAAVHQVGERNQVVLGGGSSGQPRLPTPRSIVITYISRQSAGGRMLTRISHEELVSALEELAERKGWEFNVVQAEFLTHDEQLKLMARTTILLGVHGNGLTHVLMMQPTRFSTVIEIFFPGGFCHDYQWTATHGLGIKHYAVWNDTAHTEGEGEGKPKVNYPSGFQGNSIPVHGPFVSKLIEDHIERRR</sequence>
<evidence type="ECO:0000313" key="9">
    <source>
        <dbReference type="EMBL" id="KAK7025006.1"/>
    </source>
</evidence>
<dbReference type="PANTHER" id="PTHR20961">
    <property type="entry name" value="GLYCOSYLTRANSFERASE"/>
    <property type="match status" value="1"/>
</dbReference>
<keyword evidence="2" id="KW-0328">Glycosyltransferase</keyword>
<evidence type="ECO:0000256" key="6">
    <source>
        <dbReference type="ARBA" id="ARBA00023136"/>
    </source>
</evidence>
<accession>A0AAW0BFF4</accession>
<evidence type="ECO:0000256" key="5">
    <source>
        <dbReference type="ARBA" id="ARBA00022989"/>
    </source>
</evidence>
<dbReference type="EMBL" id="JAWWNJ010000034">
    <property type="protein sequence ID" value="KAK7025006.1"/>
    <property type="molecule type" value="Genomic_DNA"/>
</dbReference>
<keyword evidence="7" id="KW-0325">Glycoprotein</keyword>
<name>A0AAW0BFF4_9AGAR</name>